<dbReference type="OrthoDB" id="288014at2"/>
<gene>
    <name evidence="4" type="primary">hypA</name>
    <name evidence="4" type="ORF">SRB5_02470</name>
</gene>
<keyword evidence="3" id="KW-0862">Zinc</keyword>
<keyword evidence="5" id="KW-1185">Reference proteome</keyword>
<dbReference type="InterPro" id="IPR000688">
    <property type="entry name" value="HypA/HybF"/>
</dbReference>
<dbReference type="RefSeq" id="WP_153449498.1">
    <property type="nucleotide sequence ID" value="NZ_WEGJ01000001.1"/>
</dbReference>
<dbReference type="Gene3D" id="3.30.2320.50">
    <property type="match status" value="1"/>
</dbReference>
<dbReference type="Proteomes" id="UP000466345">
    <property type="component" value="Unassembled WGS sequence"/>
</dbReference>
<dbReference type="GO" id="GO:0051604">
    <property type="term" value="P:protein maturation"/>
    <property type="evidence" value="ECO:0007669"/>
    <property type="project" value="InterPro"/>
</dbReference>
<evidence type="ECO:0000256" key="1">
    <source>
        <dbReference type="ARBA" id="ARBA00022596"/>
    </source>
</evidence>
<protein>
    <submittedName>
        <fullName evidence="4">Hydrogenase nickel incorporation protein HypA</fullName>
    </submittedName>
</protein>
<reference evidence="4 5" key="1">
    <citation type="submission" date="2019-10" db="EMBL/GenBank/DDBJ databases">
        <title>Streptomyces smaragdinus sp. nov. and Streptomyces fabii sp. nov., isolated from the gut of fungus growing-termite Macrotermes natalensis.</title>
        <authorList>
            <person name="Schwitalla J."/>
            <person name="Benndorf R."/>
            <person name="Martin K."/>
            <person name="De Beer W."/>
            <person name="Kaster A.-K."/>
            <person name="Vollmers J."/>
            <person name="Poulsen M."/>
            <person name="Beemelmanns C."/>
        </authorList>
    </citation>
    <scope>NUCLEOTIDE SEQUENCE [LARGE SCALE GENOMIC DNA]</scope>
    <source>
        <strain evidence="4 5">RB5</strain>
    </source>
</reference>
<organism evidence="4 5">
    <name type="scientific">Streptomyces smaragdinus</name>
    <dbReference type="NCBI Taxonomy" id="2585196"/>
    <lineage>
        <taxon>Bacteria</taxon>
        <taxon>Bacillati</taxon>
        <taxon>Actinomycetota</taxon>
        <taxon>Actinomycetes</taxon>
        <taxon>Kitasatosporales</taxon>
        <taxon>Streptomycetaceae</taxon>
        <taxon>Streptomyces</taxon>
    </lineage>
</organism>
<evidence type="ECO:0000256" key="3">
    <source>
        <dbReference type="ARBA" id="ARBA00022833"/>
    </source>
</evidence>
<proteinExistence type="predicted"/>
<keyword evidence="2" id="KW-0479">Metal-binding</keyword>
<dbReference type="GO" id="GO:0016151">
    <property type="term" value="F:nickel cation binding"/>
    <property type="evidence" value="ECO:0007669"/>
    <property type="project" value="InterPro"/>
</dbReference>
<name>A0A7K0C9L1_9ACTN</name>
<dbReference type="Pfam" id="PF01155">
    <property type="entry name" value="HypA"/>
    <property type="match status" value="1"/>
</dbReference>
<evidence type="ECO:0000313" key="5">
    <source>
        <dbReference type="Proteomes" id="UP000466345"/>
    </source>
</evidence>
<evidence type="ECO:0000313" key="4">
    <source>
        <dbReference type="EMBL" id="MQY10141.1"/>
    </source>
</evidence>
<accession>A0A7K0C9L1</accession>
<comment type="caution">
    <text evidence="4">The sequence shown here is derived from an EMBL/GenBank/DDBJ whole genome shotgun (WGS) entry which is preliminary data.</text>
</comment>
<dbReference type="AlphaFoldDB" id="A0A7K0C9L1"/>
<sequence length="90" mass="9147">MHETGLCEAILQAVERRAQGRRVTGVTVRIGELHAVSEPALAQSFALVSAGSVADGADIDLVAVDGDTFVLESIRLAAAEGAGDVPGHPG</sequence>
<evidence type="ECO:0000256" key="2">
    <source>
        <dbReference type="ARBA" id="ARBA00022723"/>
    </source>
</evidence>
<dbReference type="EMBL" id="WEGJ01000001">
    <property type="protein sequence ID" value="MQY10141.1"/>
    <property type="molecule type" value="Genomic_DNA"/>
</dbReference>
<keyword evidence="1" id="KW-0533">Nickel</keyword>